<sequence>MLSLIPRRLALMAVQRHTAASRLTRPLRRLQHGSVGGAPTTTPFISLRISAQTPNFKASLGHFPTKGRVLRASGAGAGAGSGSGLGLMSQELTREKKRMFMARRRATEALHWVAFSNL</sequence>
<reference evidence="1" key="2">
    <citation type="submission" date="2022-03" db="EMBL/GenBank/DDBJ databases">
        <title>Draft title - Genomic analysis of global carrot germplasm unveils the trajectory of domestication and the origin of high carotenoid orange carrot.</title>
        <authorList>
            <person name="Iorizzo M."/>
            <person name="Ellison S."/>
            <person name="Senalik D."/>
            <person name="Macko-Podgorni A."/>
            <person name="Grzebelus D."/>
            <person name="Bostan H."/>
            <person name="Rolling W."/>
            <person name="Curaba J."/>
            <person name="Simon P."/>
        </authorList>
    </citation>
    <scope>NUCLEOTIDE SEQUENCE</scope>
    <source>
        <tissue evidence="1">Leaf</tissue>
    </source>
</reference>
<organism evidence="1 2">
    <name type="scientific">Daucus carota subsp. sativus</name>
    <name type="common">Carrot</name>
    <dbReference type="NCBI Taxonomy" id="79200"/>
    <lineage>
        <taxon>Eukaryota</taxon>
        <taxon>Viridiplantae</taxon>
        <taxon>Streptophyta</taxon>
        <taxon>Embryophyta</taxon>
        <taxon>Tracheophyta</taxon>
        <taxon>Spermatophyta</taxon>
        <taxon>Magnoliopsida</taxon>
        <taxon>eudicotyledons</taxon>
        <taxon>Gunneridae</taxon>
        <taxon>Pentapetalae</taxon>
        <taxon>asterids</taxon>
        <taxon>campanulids</taxon>
        <taxon>Apiales</taxon>
        <taxon>Apiaceae</taxon>
        <taxon>Apioideae</taxon>
        <taxon>Scandiceae</taxon>
        <taxon>Daucinae</taxon>
        <taxon>Daucus</taxon>
        <taxon>Daucus sect. Daucus</taxon>
    </lineage>
</organism>
<accession>A0AAF0WBY1</accession>
<dbReference type="EMBL" id="CP093344">
    <property type="protein sequence ID" value="WOG86259.1"/>
    <property type="molecule type" value="Genomic_DNA"/>
</dbReference>
<dbReference type="Proteomes" id="UP000077755">
    <property type="component" value="Chromosome 2"/>
</dbReference>
<reference evidence="1" key="1">
    <citation type="journal article" date="2016" name="Nat. Genet.">
        <title>A high-quality carrot genome assembly provides new insights into carotenoid accumulation and asterid genome evolution.</title>
        <authorList>
            <person name="Iorizzo M."/>
            <person name="Ellison S."/>
            <person name="Senalik D."/>
            <person name="Zeng P."/>
            <person name="Satapoomin P."/>
            <person name="Huang J."/>
            <person name="Bowman M."/>
            <person name="Iovene M."/>
            <person name="Sanseverino W."/>
            <person name="Cavagnaro P."/>
            <person name="Yildiz M."/>
            <person name="Macko-Podgorni A."/>
            <person name="Moranska E."/>
            <person name="Grzebelus E."/>
            <person name="Grzebelus D."/>
            <person name="Ashrafi H."/>
            <person name="Zheng Z."/>
            <person name="Cheng S."/>
            <person name="Spooner D."/>
            <person name="Van Deynze A."/>
            <person name="Simon P."/>
        </authorList>
    </citation>
    <scope>NUCLEOTIDE SEQUENCE</scope>
    <source>
        <tissue evidence="1">Leaf</tissue>
    </source>
</reference>
<name>A0AAF0WBY1_DAUCS</name>
<protein>
    <submittedName>
        <fullName evidence="1">Uncharacterized protein</fullName>
    </submittedName>
</protein>
<gene>
    <name evidence="1" type="ORF">DCAR_0205460</name>
</gene>
<proteinExistence type="predicted"/>
<keyword evidence="2" id="KW-1185">Reference proteome</keyword>
<evidence type="ECO:0000313" key="2">
    <source>
        <dbReference type="Proteomes" id="UP000077755"/>
    </source>
</evidence>
<evidence type="ECO:0000313" key="1">
    <source>
        <dbReference type="EMBL" id="WOG86259.1"/>
    </source>
</evidence>
<dbReference type="AlphaFoldDB" id="A0AAF0WBY1"/>